<accession>A0A3E1BY98</accession>
<protein>
    <submittedName>
        <fullName evidence="1">Uncharacterized protein</fullName>
    </submittedName>
</protein>
<evidence type="ECO:0000313" key="1">
    <source>
        <dbReference type="EMBL" id="RFC00046.1"/>
    </source>
</evidence>
<dbReference type="AlphaFoldDB" id="A0A3E1BY98"/>
<organism evidence="1 2">
    <name type="scientific">Rhizobium leguminosarum bv. trifolii</name>
    <dbReference type="NCBI Taxonomy" id="386"/>
    <lineage>
        <taxon>Bacteria</taxon>
        <taxon>Pseudomonadati</taxon>
        <taxon>Pseudomonadota</taxon>
        <taxon>Alphaproteobacteria</taxon>
        <taxon>Hyphomicrobiales</taxon>
        <taxon>Rhizobiaceae</taxon>
        <taxon>Rhizobium/Agrobacterium group</taxon>
        <taxon>Rhizobium</taxon>
    </lineage>
</organism>
<evidence type="ECO:0000313" key="2">
    <source>
        <dbReference type="Proteomes" id="UP000256748"/>
    </source>
</evidence>
<dbReference type="EMBL" id="NAOO01000004">
    <property type="protein sequence ID" value="RFC00046.1"/>
    <property type="molecule type" value="Genomic_DNA"/>
</dbReference>
<reference evidence="1 2" key="1">
    <citation type="submission" date="2017-03" db="EMBL/GenBank/DDBJ databases">
        <title>Genome analysis of Rhizobial strains effectives or ineffectives for nitrogen fixation isolated from bean seeds.</title>
        <authorList>
            <person name="Peralta H."/>
            <person name="Aguilar-Vera A."/>
            <person name="Mora Y."/>
            <person name="Vargas-Lagunas C."/>
            <person name="Girard L."/>
            <person name="Mora J."/>
        </authorList>
    </citation>
    <scope>NUCLEOTIDE SEQUENCE [LARGE SCALE GENOMIC DNA]</scope>
    <source>
        <strain evidence="1 2">CCGM5</strain>
    </source>
</reference>
<comment type="caution">
    <text evidence="1">The sequence shown here is derived from an EMBL/GenBank/DDBJ whole genome shotgun (WGS) entry which is preliminary data.</text>
</comment>
<sequence length="67" mass="7479">MGMVPCESVGFGWRRGSMASWFMSWDLASDGVWRQCLSSQRSRWGATGRMKEFALGIHMIAASGFTN</sequence>
<gene>
    <name evidence="1" type="ORF">B5K10_05990</name>
</gene>
<dbReference type="Proteomes" id="UP000256748">
    <property type="component" value="Unassembled WGS sequence"/>
</dbReference>
<proteinExistence type="predicted"/>
<name>A0A3E1BY98_RHILT</name>